<evidence type="ECO:0000313" key="3">
    <source>
        <dbReference type="Proteomes" id="UP001562065"/>
    </source>
</evidence>
<dbReference type="InterPro" id="IPR052523">
    <property type="entry name" value="Trichothecene_AcTrans"/>
</dbReference>
<dbReference type="PROSITE" id="PS51186">
    <property type="entry name" value="GNAT"/>
    <property type="match status" value="1"/>
</dbReference>
<dbReference type="InterPro" id="IPR000182">
    <property type="entry name" value="GNAT_dom"/>
</dbReference>
<dbReference type="PANTHER" id="PTHR42791:SF1">
    <property type="entry name" value="N-ACETYLTRANSFERASE DOMAIN-CONTAINING PROTEIN"/>
    <property type="match status" value="1"/>
</dbReference>
<accession>A0ABV4AK62</accession>
<evidence type="ECO:0000259" key="1">
    <source>
        <dbReference type="PROSITE" id="PS51186"/>
    </source>
</evidence>
<reference evidence="2 3" key="1">
    <citation type="submission" date="2024-07" db="EMBL/GenBank/DDBJ databases">
        <authorList>
            <person name="Ren Q."/>
        </authorList>
    </citation>
    <scope>NUCLEOTIDE SEQUENCE [LARGE SCALE GENOMIC DNA]</scope>
    <source>
        <strain evidence="2 3">REN37</strain>
    </source>
</reference>
<name>A0ABV4AK62_9GAMM</name>
<gene>
    <name evidence="2" type="ORF">AB5I84_09815</name>
</gene>
<dbReference type="SUPFAM" id="SSF55729">
    <property type="entry name" value="Acyl-CoA N-acyltransferases (Nat)"/>
    <property type="match status" value="1"/>
</dbReference>
<dbReference type="EMBL" id="JBGCUO010000001">
    <property type="protein sequence ID" value="MEY1662441.1"/>
    <property type="molecule type" value="Genomic_DNA"/>
</dbReference>
<protein>
    <submittedName>
        <fullName evidence="2">GNAT family N-acetyltransferase</fullName>
    </submittedName>
</protein>
<dbReference type="Proteomes" id="UP001562065">
    <property type="component" value="Unassembled WGS sequence"/>
</dbReference>
<comment type="caution">
    <text evidence="2">The sequence shown here is derived from an EMBL/GenBank/DDBJ whole genome shotgun (WGS) entry which is preliminary data.</text>
</comment>
<dbReference type="CDD" id="cd04301">
    <property type="entry name" value="NAT_SF"/>
    <property type="match status" value="1"/>
</dbReference>
<dbReference type="Pfam" id="PF00583">
    <property type="entry name" value="Acetyltransf_1"/>
    <property type="match status" value="1"/>
</dbReference>
<feature type="domain" description="N-acetyltransferase" evidence="1">
    <location>
        <begin position="124"/>
        <end position="264"/>
    </location>
</feature>
<dbReference type="RefSeq" id="WP_369455676.1">
    <property type="nucleotide sequence ID" value="NZ_JBGCUO010000001.1"/>
</dbReference>
<dbReference type="InterPro" id="IPR016181">
    <property type="entry name" value="Acyl_CoA_acyltransferase"/>
</dbReference>
<proteinExistence type="predicted"/>
<evidence type="ECO:0000313" key="2">
    <source>
        <dbReference type="EMBL" id="MEY1662441.1"/>
    </source>
</evidence>
<organism evidence="2 3">
    <name type="scientific">Isoalcanivorax beigongshangi</name>
    <dbReference type="NCBI Taxonomy" id="3238810"/>
    <lineage>
        <taxon>Bacteria</taxon>
        <taxon>Pseudomonadati</taxon>
        <taxon>Pseudomonadota</taxon>
        <taxon>Gammaproteobacteria</taxon>
        <taxon>Oceanospirillales</taxon>
        <taxon>Alcanivoracaceae</taxon>
        <taxon>Isoalcanivorax</taxon>
    </lineage>
</organism>
<sequence>MSAQGKGAVEAAYHALEQCFWAGLSRAHWHSASGAVQGFLSAVPDATGFNQLYATAEAVPAEFDQVLAAFAAYPVDITLVLHQDAHQRLRERLAQLPVTAGDATTAMYCDLRQLRIAAPVAGASVQGPAAPLHDWAVPLGSAFADPQQPDDGGRFLSLYRDAHGCALDAGVPLQHWLLREQGEVRTSLTLTQLADTVRLDDIGTDPRHQRRGLAGMLVSEVLQQAREQGARWAVLEASGAGLGLYQRLGFQPLFEYRTLILQQH</sequence>
<keyword evidence="3" id="KW-1185">Reference proteome</keyword>
<dbReference type="PANTHER" id="PTHR42791">
    <property type="entry name" value="GNAT FAMILY ACETYLTRANSFERASE"/>
    <property type="match status" value="1"/>
</dbReference>
<dbReference type="Gene3D" id="3.40.630.30">
    <property type="match status" value="1"/>
</dbReference>